<gene>
    <name evidence="1" type="ORF">BSTOLATCC_MIC28739</name>
</gene>
<proteinExistence type="predicted"/>
<keyword evidence="2" id="KW-1185">Reference proteome</keyword>
<name>A0AAU9J054_9CILI</name>
<accession>A0AAU9J054</accession>
<organism evidence="1 2">
    <name type="scientific">Blepharisma stoltei</name>
    <dbReference type="NCBI Taxonomy" id="1481888"/>
    <lineage>
        <taxon>Eukaryota</taxon>
        <taxon>Sar</taxon>
        <taxon>Alveolata</taxon>
        <taxon>Ciliophora</taxon>
        <taxon>Postciliodesmatophora</taxon>
        <taxon>Heterotrichea</taxon>
        <taxon>Heterotrichida</taxon>
        <taxon>Blepharismidae</taxon>
        <taxon>Blepharisma</taxon>
    </lineage>
</organism>
<protein>
    <submittedName>
        <fullName evidence="1">Uncharacterized protein</fullName>
    </submittedName>
</protein>
<reference evidence="1" key="1">
    <citation type="submission" date="2021-09" db="EMBL/GenBank/DDBJ databases">
        <authorList>
            <consortium name="AG Swart"/>
            <person name="Singh M."/>
            <person name="Singh A."/>
            <person name="Seah K."/>
            <person name="Emmerich C."/>
        </authorList>
    </citation>
    <scope>NUCLEOTIDE SEQUENCE</scope>
    <source>
        <strain evidence="1">ATCC30299</strain>
    </source>
</reference>
<evidence type="ECO:0000313" key="1">
    <source>
        <dbReference type="EMBL" id="CAG9321457.1"/>
    </source>
</evidence>
<sequence>MDVPLSQIYKSNSKLFTFEPLNLFQNQLNNKIEHRRNERVSTKLKRPATTAMRKQQSSINLSHDLIRSKDRLANVSSFRKLMNSKSQFNDFTPKYKPHLFAKKKAVITLKKEVERKSTEIPMIRHSLRIAFGIPTELQKHEISKAKMEMLKIVIKTPKLENEIDTSSDEEIYGPKYTH</sequence>
<dbReference type="AlphaFoldDB" id="A0AAU9J054"/>
<dbReference type="Proteomes" id="UP001162131">
    <property type="component" value="Unassembled WGS sequence"/>
</dbReference>
<comment type="caution">
    <text evidence="1">The sequence shown here is derived from an EMBL/GenBank/DDBJ whole genome shotgun (WGS) entry which is preliminary data.</text>
</comment>
<evidence type="ECO:0000313" key="2">
    <source>
        <dbReference type="Proteomes" id="UP001162131"/>
    </source>
</evidence>
<dbReference type="EMBL" id="CAJZBQ010000028">
    <property type="protein sequence ID" value="CAG9321457.1"/>
    <property type="molecule type" value="Genomic_DNA"/>
</dbReference>